<protein>
    <submittedName>
        <fullName evidence="2">Uncharacterized protein</fullName>
    </submittedName>
</protein>
<dbReference type="EMBL" id="KI276535">
    <property type="protein sequence ID" value="ESA21299.1"/>
    <property type="molecule type" value="Genomic_DNA"/>
</dbReference>
<sequence length="102" mass="11576">MTEILCEKADWLTDSHIKCESYPRKLCITTGIGVFYGTMRNLRLQSLWAAPLNFPYSFALPNLLRSSILFLFARIGFVNILLIRFTSLSILFTNSSVALGPR</sequence>
<proteinExistence type="predicted"/>
<dbReference type="HOGENOM" id="CLU_2278899_0_0_1"/>
<keyword evidence="1" id="KW-1133">Transmembrane helix</keyword>
<feature type="transmembrane region" description="Helical" evidence="1">
    <location>
        <begin position="68"/>
        <end position="92"/>
    </location>
</feature>
<evidence type="ECO:0000256" key="1">
    <source>
        <dbReference type="SAM" id="Phobius"/>
    </source>
</evidence>
<reference evidence="2" key="1">
    <citation type="submission" date="2013-07" db="EMBL/GenBank/DDBJ databases">
        <title>The genome of an arbuscular mycorrhizal fungus provides insights into the evolution of the oldest plant symbiosis.</title>
        <authorList>
            <consortium name="DOE Joint Genome Institute"/>
            <person name="Tisserant E."/>
            <person name="Malbreil M."/>
            <person name="Kuo A."/>
            <person name="Kohler A."/>
            <person name="Symeonidi A."/>
            <person name="Balestrini R."/>
            <person name="Charron P."/>
            <person name="Duensing N."/>
            <person name="Frei-dit-Frey N."/>
            <person name="Gianinazzi-Pearson V."/>
            <person name="Gilbert B."/>
            <person name="Handa Y."/>
            <person name="Hijri M."/>
            <person name="Kaul R."/>
            <person name="Kawaguchi M."/>
            <person name="Krajinski F."/>
            <person name="Lammers P."/>
            <person name="Lapierre D."/>
            <person name="Masclaux F.G."/>
            <person name="Murat C."/>
            <person name="Morin E."/>
            <person name="Ndikumana S."/>
            <person name="Pagni M."/>
            <person name="Petitpierre D."/>
            <person name="Requena N."/>
            <person name="Rosikiewicz P."/>
            <person name="Riley R."/>
            <person name="Saito K."/>
            <person name="San Clemente H."/>
            <person name="Shapiro H."/>
            <person name="van Tuinen D."/>
            <person name="Becard G."/>
            <person name="Bonfante P."/>
            <person name="Paszkowski U."/>
            <person name="Shachar-Hill Y."/>
            <person name="Young J.P."/>
            <person name="Sanders I.R."/>
            <person name="Henrissat B."/>
            <person name="Rensing S.A."/>
            <person name="Grigoriev I.V."/>
            <person name="Corradi N."/>
            <person name="Roux C."/>
            <person name="Martin F."/>
        </authorList>
    </citation>
    <scope>NUCLEOTIDE SEQUENCE</scope>
    <source>
        <strain evidence="2">DAOM 197198</strain>
    </source>
</reference>
<keyword evidence="1" id="KW-0472">Membrane</keyword>
<keyword evidence="1" id="KW-0812">Transmembrane</keyword>
<evidence type="ECO:0000313" key="2">
    <source>
        <dbReference type="EMBL" id="ESA21299.1"/>
    </source>
</evidence>
<gene>
    <name evidence="2" type="ORF">GLOINDRAFT_17615</name>
</gene>
<accession>U9ULK3</accession>
<name>U9ULK3_RHIID</name>
<dbReference type="AlphaFoldDB" id="U9ULK3"/>
<organism evidence="2">
    <name type="scientific">Rhizophagus irregularis (strain DAOM 181602 / DAOM 197198 / MUCL 43194)</name>
    <name type="common">Arbuscular mycorrhizal fungus</name>
    <name type="synonym">Glomus intraradices</name>
    <dbReference type="NCBI Taxonomy" id="747089"/>
    <lineage>
        <taxon>Eukaryota</taxon>
        <taxon>Fungi</taxon>
        <taxon>Fungi incertae sedis</taxon>
        <taxon>Mucoromycota</taxon>
        <taxon>Glomeromycotina</taxon>
        <taxon>Glomeromycetes</taxon>
        <taxon>Glomerales</taxon>
        <taxon>Glomeraceae</taxon>
        <taxon>Rhizophagus</taxon>
    </lineage>
</organism>